<gene>
    <name evidence="5" type="ORF">FRX31_006230</name>
</gene>
<dbReference type="InterPro" id="IPR036188">
    <property type="entry name" value="FAD/NAD-bd_sf"/>
</dbReference>
<keyword evidence="5" id="KW-0503">Monooxygenase</keyword>
<protein>
    <recommendedName>
        <fullName evidence="3">indole-3-pyruvate monooxygenase</fullName>
        <ecNumber evidence="3">1.14.13.168</ecNumber>
    </recommendedName>
</protein>
<dbReference type="SUPFAM" id="SSF51905">
    <property type="entry name" value="FAD/NAD(P)-binding domain"/>
    <property type="match status" value="2"/>
</dbReference>
<comment type="caution">
    <text evidence="5">The sequence shown here is derived from an EMBL/GenBank/DDBJ whole genome shotgun (WGS) entry which is preliminary data.</text>
</comment>
<organism evidence="5 6">
    <name type="scientific">Thalictrum thalictroides</name>
    <name type="common">Rue-anemone</name>
    <name type="synonym">Anemone thalictroides</name>
    <dbReference type="NCBI Taxonomy" id="46969"/>
    <lineage>
        <taxon>Eukaryota</taxon>
        <taxon>Viridiplantae</taxon>
        <taxon>Streptophyta</taxon>
        <taxon>Embryophyta</taxon>
        <taxon>Tracheophyta</taxon>
        <taxon>Spermatophyta</taxon>
        <taxon>Magnoliopsida</taxon>
        <taxon>Ranunculales</taxon>
        <taxon>Ranunculaceae</taxon>
        <taxon>Thalictroideae</taxon>
        <taxon>Thalictrum</taxon>
    </lineage>
</organism>
<dbReference type="PANTHER" id="PTHR43539:SF9">
    <property type="entry name" value="INDOLE-3-PYRUVATE MONOOXYGENASE YUCCA11-RELATED"/>
    <property type="match status" value="1"/>
</dbReference>
<dbReference type="EMBL" id="JABWDY010005757">
    <property type="protein sequence ID" value="KAF5204183.1"/>
    <property type="molecule type" value="Genomic_DNA"/>
</dbReference>
<dbReference type="InterPro" id="IPR050982">
    <property type="entry name" value="Auxin_biosynth/cation_transpt"/>
</dbReference>
<comment type="catalytic activity">
    <reaction evidence="4">
        <text>indole-3-pyruvate + NADPH + O2 + H(+) = (indol-3-yl)acetate + CO2 + NADP(+) + H2O</text>
        <dbReference type="Rhea" id="RHEA:34331"/>
        <dbReference type="ChEBI" id="CHEBI:15377"/>
        <dbReference type="ChEBI" id="CHEBI:15378"/>
        <dbReference type="ChEBI" id="CHEBI:15379"/>
        <dbReference type="ChEBI" id="CHEBI:16526"/>
        <dbReference type="ChEBI" id="CHEBI:17640"/>
        <dbReference type="ChEBI" id="CHEBI:30854"/>
        <dbReference type="ChEBI" id="CHEBI:57783"/>
        <dbReference type="ChEBI" id="CHEBI:58349"/>
        <dbReference type="EC" id="1.14.13.168"/>
    </reaction>
</comment>
<dbReference type="GO" id="GO:0050660">
    <property type="term" value="F:flavin adenine dinucleotide binding"/>
    <property type="evidence" value="ECO:0007669"/>
    <property type="project" value="TreeGrafter"/>
</dbReference>
<evidence type="ECO:0000313" key="6">
    <source>
        <dbReference type="Proteomes" id="UP000554482"/>
    </source>
</evidence>
<name>A0A7J6X462_THATH</name>
<reference evidence="5 6" key="1">
    <citation type="submission" date="2020-06" db="EMBL/GenBank/DDBJ databases">
        <title>Transcriptomic and genomic resources for Thalictrum thalictroides and T. hernandezii: Facilitating candidate gene discovery in an emerging model plant lineage.</title>
        <authorList>
            <person name="Arias T."/>
            <person name="Riano-Pachon D.M."/>
            <person name="Di Stilio V.S."/>
        </authorList>
    </citation>
    <scope>NUCLEOTIDE SEQUENCE [LARGE SCALE GENOMIC DNA]</scope>
    <source>
        <strain evidence="6">cv. WT478/WT964</strain>
        <tissue evidence="5">Leaves</tissue>
    </source>
</reference>
<dbReference type="OrthoDB" id="1689926at2759"/>
<evidence type="ECO:0000256" key="4">
    <source>
        <dbReference type="ARBA" id="ARBA00047707"/>
    </source>
</evidence>
<dbReference type="EC" id="1.14.13.168" evidence="3"/>
<evidence type="ECO:0000256" key="1">
    <source>
        <dbReference type="ARBA" id="ARBA00009183"/>
    </source>
</evidence>
<evidence type="ECO:0000256" key="3">
    <source>
        <dbReference type="ARBA" id="ARBA00039148"/>
    </source>
</evidence>
<dbReference type="Gene3D" id="3.50.50.60">
    <property type="entry name" value="FAD/NAD(P)-binding domain"/>
    <property type="match status" value="2"/>
</dbReference>
<dbReference type="AlphaFoldDB" id="A0A7J6X462"/>
<dbReference type="PANTHER" id="PTHR43539">
    <property type="entry name" value="FLAVIN-BINDING MONOOXYGENASE-LIKE PROTEIN (AFU_ORTHOLOGUE AFUA_4G09220)"/>
    <property type="match status" value="1"/>
</dbReference>
<accession>A0A7J6X462</accession>
<comment type="similarity">
    <text evidence="1">Belongs to the FMO family.</text>
</comment>
<dbReference type="Proteomes" id="UP000554482">
    <property type="component" value="Unassembled WGS sequence"/>
</dbReference>
<feature type="non-terminal residue" evidence="5">
    <location>
        <position position="1"/>
    </location>
</feature>
<proteinExistence type="inferred from homology"/>
<keyword evidence="2" id="KW-0560">Oxidoreductase</keyword>
<evidence type="ECO:0000313" key="5">
    <source>
        <dbReference type="EMBL" id="KAF5204183.1"/>
    </source>
</evidence>
<dbReference type="GO" id="GO:0103075">
    <property type="term" value="F:indole-3-pyruvate monooxygenase activity"/>
    <property type="evidence" value="ECO:0007669"/>
    <property type="project" value="UniProtKB-EC"/>
</dbReference>
<sequence length="355" mass="39606">VHILNKELVCAGMTLLKYFPLHFVDSLILFLAKIKYGDLSKYGLHRPKIGPFSLKAAIGRSPVIDVGTVNKIKEGEIKIFPGIEKIQGSRIIFENGEEKIFDAIVFATGYRSTANEWLKDFYFVLNEEGMPKAKFPNHWKGENGLYCAGLSSRGLAGIYADAHAIANDISNNYLVHILNKELVCAGMTLLKYFPLHFVDSLILFLAKIKYGDLSKYGLHRPKIGPFSLKAAIGRSPVIDVGTVNKIKEGEIKIFPGIEKIQGSRIIFENGEEKIFDAIVFATGYRSTANEWLKDFYFVLNEEGMPKAKFPNHWKGENGLYCAGLSSRGLAGIYADAHAIANDISNNYLVEKFNKL</sequence>
<evidence type="ECO:0000256" key="2">
    <source>
        <dbReference type="ARBA" id="ARBA00023002"/>
    </source>
</evidence>
<keyword evidence="6" id="KW-1185">Reference proteome</keyword>